<organism evidence="1 2">
    <name type="scientific">Planktotalea frisia</name>
    <dbReference type="NCBI Taxonomy" id="696762"/>
    <lineage>
        <taxon>Bacteria</taxon>
        <taxon>Pseudomonadati</taxon>
        <taxon>Pseudomonadota</taxon>
        <taxon>Alphaproteobacteria</taxon>
        <taxon>Rhodobacterales</taxon>
        <taxon>Paracoccaceae</taxon>
        <taxon>Planktotalea</taxon>
    </lineage>
</organism>
<dbReference type="AlphaFoldDB" id="A0A1L9NZX0"/>
<reference evidence="1 2" key="1">
    <citation type="submission" date="2016-10" db="EMBL/GenBank/DDBJ databases">
        <title>Genome sequence of Planktotalea frisia SH6-1.</title>
        <authorList>
            <person name="Poehlein A."/>
            <person name="Bakenhus I."/>
            <person name="Voget S."/>
            <person name="Brinkhoff T."/>
            <person name="Simon M."/>
        </authorList>
    </citation>
    <scope>NUCLEOTIDE SEQUENCE [LARGE SCALE GENOMIC DNA]</scope>
    <source>
        <strain evidence="1 2">SH6-1</strain>
    </source>
</reference>
<evidence type="ECO:0000313" key="1">
    <source>
        <dbReference type="EMBL" id="OJI94818.1"/>
    </source>
</evidence>
<proteinExistence type="predicted"/>
<sequence>MTYTPNMNSMSPKGAAYPIDQREIERVLRNLMARQSGGIDEKAERALPDAVQRTSFEGWQRGQLEFARRIAQISLKHAARTKAKFCWKHYSIGLLRRLALVVMVASIMASQYI</sequence>
<comment type="caution">
    <text evidence="1">The sequence shown here is derived from an EMBL/GenBank/DDBJ whole genome shotgun (WGS) entry which is preliminary data.</text>
</comment>
<name>A0A1L9NZX0_9RHOB</name>
<accession>A0A1L9NZX0</accession>
<keyword evidence="2" id="KW-1185">Reference proteome</keyword>
<evidence type="ECO:0000313" key="2">
    <source>
        <dbReference type="Proteomes" id="UP000184514"/>
    </source>
</evidence>
<dbReference type="OrthoDB" id="7869872at2"/>
<dbReference type="RefSeq" id="WP_139292092.1">
    <property type="nucleotide sequence ID" value="NZ_MLCB01000085.1"/>
</dbReference>
<dbReference type="EMBL" id="MLCB01000085">
    <property type="protein sequence ID" value="OJI94818.1"/>
    <property type="molecule type" value="Genomic_DNA"/>
</dbReference>
<gene>
    <name evidence="1" type="ORF">PFRI_09980</name>
</gene>
<dbReference type="Proteomes" id="UP000184514">
    <property type="component" value="Unassembled WGS sequence"/>
</dbReference>
<protein>
    <submittedName>
        <fullName evidence="1">Uncharacterized protein</fullName>
    </submittedName>
</protein>